<dbReference type="InterPro" id="IPR029710">
    <property type="entry name" value="LIG4"/>
</dbReference>
<dbReference type="GO" id="GO:0006297">
    <property type="term" value="P:nucleotide-excision repair, DNA gap filling"/>
    <property type="evidence" value="ECO:0007669"/>
    <property type="project" value="TreeGrafter"/>
</dbReference>
<dbReference type="FunFam" id="1.10.3260.10:FF:000008">
    <property type="entry name" value="DNA ligase 4"/>
    <property type="match status" value="1"/>
</dbReference>
<dbReference type="PANTHER" id="PTHR45997">
    <property type="entry name" value="DNA LIGASE 4"/>
    <property type="match status" value="1"/>
</dbReference>
<evidence type="ECO:0000313" key="20">
    <source>
        <dbReference type="EMBL" id="RKF78302.1"/>
    </source>
</evidence>
<comment type="catalytic activity">
    <reaction evidence="14 16">
        <text>ATP + (deoxyribonucleotide)n-3'-hydroxyl + 5'-phospho-(deoxyribonucleotide)m = (deoxyribonucleotide)n+m + AMP + diphosphate.</text>
        <dbReference type="EC" id="6.5.1.1"/>
    </reaction>
</comment>
<dbReference type="CDD" id="cd07903">
    <property type="entry name" value="Adenylation_DNA_ligase_IV"/>
    <property type="match status" value="1"/>
</dbReference>
<keyword evidence="11 16" id="KW-0233">DNA recombination</keyword>
<dbReference type="InterPro" id="IPR001357">
    <property type="entry name" value="BRCT_dom"/>
</dbReference>
<dbReference type="InterPro" id="IPR000977">
    <property type="entry name" value="DNA_ligase_ATP-dep"/>
</dbReference>
<dbReference type="GO" id="GO:0003910">
    <property type="term" value="F:DNA ligase (ATP) activity"/>
    <property type="evidence" value="ECO:0007669"/>
    <property type="project" value="UniProtKB-EC"/>
</dbReference>
<feature type="domain" description="BRCT" evidence="19">
    <location>
        <begin position="931"/>
        <end position="998"/>
    </location>
</feature>
<dbReference type="GO" id="GO:0032807">
    <property type="term" value="C:DNA ligase IV complex"/>
    <property type="evidence" value="ECO:0007669"/>
    <property type="project" value="TreeGrafter"/>
</dbReference>
<dbReference type="InterPro" id="IPR036599">
    <property type="entry name" value="DNA_ligase_N_sf"/>
</dbReference>
<dbReference type="Gene3D" id="3.40.50.10190">
    <property type="entry name" value="BRCT domain"/>
    <property type="match status" value="2"/>
</dbReference>
<dbReference type="InterPro" id="IPR036420">
    <property type="entry name" value="BRCT_dom_sf"/>
</dbReference>
<evidence type="ECO:0000259" key="18">
    <source>
        <dbReference type="PROSITE" id="PS50160"/>
    </source>
</evidence>
<dbReference type="NCBIfam" id="TIGR00574">
    <property type="entry name" value="dnl1"/>
    <property type="match status" value="1"/>
</dbReference>
<dbReference type="GO" id="GO:0071897">
    <property type="term" value="P:DNA biosynthetic process"/>
    <property type="evidence" value="ECO:0007669"/>
    <property type="project" value="InterPro"/>
</dbReference>
<comment type="caution">
    <text evidence="20">The sequence shown here is derived from an EMBL/GenBank/DDBJ whole genome shotgun (WGS) entry which is preliminary data.</text>
</comment>
<name>A0A420IUU2_9PEZI</name>
<evidence type="ECO:0000256" key="13">
    <source>
        <dbReference type="ARBA" id="ARBA00023242"/>
    </source>
</evidence>
<dbReference type="GO" id="GO:0005524">
    <property type="term" value="F:ATP binding"/>
    <property type="evidence" value="ECO:0007669"/>
    <property type="project" value="UniProtKB-KW"/>
</dbReference>
<evidence type="ECO:0000256" key="7">
    <source>
        <dbReference type="ARBA" id="ARBA00022741"/>
    </source>
</evidence>
<dbReference type="Gene3D" id="1.10.3260.10">
    <property type="entry name" value="DNA ligase, ATP-dependent, N-terminal domain"/>
    <property type="match status" value="1"/>
</dbReference>
<keyword evidence="4 16" id="KW-0436">Ligase</keyword>
<dbReference type="EMBL" id="MCBS01021268">
    <property type="protein sequence ID" value="RKF78302.1"/>
    <property type="molecule type" value="Genomic_DNA"/>
</dbReference>
<evidence type="ECO:0000256" key="5">
    <source>
        <dbReference type="ARBA" id="ARBA00022723"/>
    </source>
</evidence>
<comment type="subcellular location">
    <subcellularLocation>
        <location evidence="2">Nucleus</location>
    </subcellularLocation>
</comment>
<dbReference type="Pfam" id="PF00533">
    <property type="entry name" value="BRCT"/>
    <property type="match status" value="1"/>
</dbReference>
<dbReference type="EC" id="6.5.1.1" evidence="16"/>
<feature type="domain" description="BRCT" evidence="19">
    <location>
        <begin position="724"/>
        <end position="809"/>
    </location>
</feature>
<keyword evidence="7 16" id="KW-0547">Nucleotide-binding</keyword>
<dbReference type="CDD" id="cd07968">
    <property type="entry name" value="OBF_DNA_ligase_IV"/>
    <property type="match status" value="1"/>
</dbReference>
<keyword evidence="9 16" id="KW-0067">ATP-binding</keyword>
<evidence type="ECO:0000256" key="9">
    <source>
        <dbReference type="ARBA" id="ARBA00022840"/>
    </source>
</evidence>
<feature type="domain" description="ATP-dependent DNA ligase family profile" evidence="18">
    <location>
        <begin position="429"/>
        <end position="554"/>
    </location>
</feature>
<keyword evidence="13" id="KW-0539">Nucleus</keyword>
<evidence type="ECO:0000256" key="1">
    <source>
        <dbReference type="ARBA" id="ARBA00001946"/>
    </source>
</evidence>
<proteinExistence type="inferred from homology"/>
<dbReference type="GO" id="GO:0006303">
    <property type="term" value="P:double-strand break repair via nonhomologous end joining"/>
    <property type="evidence" value="ECO:0007669"/>
    <property type="project" value="TreeGrafter"/>
</dbReference>
<evidence type="ECO:0000256" key="8">
    <source>
        <dbReference type="ARBA" id="ARBA00022763"/>
    </source>
</evidence>
<dbReference type="Pfam" id="PF04679">
    <property type="entry name" value="DNA_ligase_A_C"/>
    <property type="match status" value="1"/>
</dbReference>
<accession>A0A420IUU2</accession>
<comment type="function">
    <text evidence="15">DNA ligase involved in DNA non-homologous end joining (NHEJ); required for double-strand break (DSB) repair.</text>
</comment>
<dbReference type="PANTHER" id="PTHR45997:SF1">
    <property type="entry name" value="DNA LIGASE 4"/>
    <property type="match status" value="1"/>
</dbReference>
<evidence type="ECO:0000256" key="3">
    <source>
        <dbReference type="ARBA" id="ARBA00007572"/>
    </source>
</evidence>
<dbReference type="AlphaFoldDB" id="A0A420IUU2"/>
<dbReference type="InterPro" id="IPR012310">
    <property type="entry name" value="DNA_ligase_ATP-dep_cent"/>
</dbReference>
<dbReference type="PROSITE" id="PS50160">
    <property type="entry name" value="DNA_LIGASE_A3"/>
    <property type="match status" value="1"/>
</dbReference>
<dbReference type="SMART" id="SM00292">
    <property type="entry name" value="BRCT"/>
    <property type="match status" value="1"/>
</dbReference>
<dbReference type="Pfam" id="PF04675">
    <property type="entry name" value="DNA_ligase_A_N"/>
    <property type="match status" value="1"/>
</dbReference>
<evidence type="ECO:0000256" key="17">
    <source>
        <dbReference type="RuleBase" id="RU004196"/>
    </source>
</evidence>
<sequence length="1003" mass="117097">MNSNLRKFDLSAQLDDEIQYSEGSLTLDELDSKFPDRPRNHHQTLPFHELSTLLFSPLTQTKRKHGDPPAKKKHCGKIGSFYQKRTAIIKHFISRWRAIVGDDFFPALRLILPERDRDRAMYGIKEKSIAKIIIKVLRIDRRSEDASKLLNWKLPTQKPDHRFSGGDFASRCYEVLSKRSQKTWFGDMRISEVNQLLNQLSVTSKEAEQLPIFDKFYCRMNAEEMMWLIRIILRDTRVGTSERTILNLWHPDGEALFNVSSNLKKVCWELTDPVIRFKKEMPRITPMEPFLPQLAQFNMNDFEKIISRLGCDDDDKLFWIEEKLDGERMQLHMKEDETIPGGFRFAFWSRNGKEYTHLYGQGFQDDNSSLTKFIREAFSANIKNIILDGEMITWDPQAAKVVAFGTLKTAALSEQQNQHHNDLGNRPLFRVFDCLYINGRQITQYILRERRQVLERALRDVPERIEIHKHISATSTDQIEEQLRKVIAESSEGLVLKNPRSAYRFNSRNDDWIKVKPEYMTGFGESLDCVVIGGYFGRDNRTKGLKSFLCGLRVDKNHIDKGANPMKCYSFFRVGGGLNSSDYSRIWHQTEGKWIDWDTKNPPDDFIVLGGDKRQLERPDKWIKPEDSVVLEVKATSIFASETYGSGYSLRFPRFKRLRDDKSWKEALSIYELLDLKKMSQEESIKRKFDIETKRSKVVKREKKEIIIAGNENRTEIDDNNICLKTKIFEGLTFCVMSEMLQPMRKTKVEIEWIIKMNGGDIIQNPTIQENIICISEKRVVKVASLIKGGRTDIIKPNWIFDSLEQSRISCLSHPQLLLPLEPRYILHATEKTRKLFKETVDIYRDSYNRNVTVEELRDIMADMTLPSSDDFSLDKFLSSIIESHEREIITRVPAWIFLGLKARFVSFLTENDLKDSYLHLAHTQFLFCRGKIASHDYDDVITHFIITDARFASVPESTRKKQIIMHQRQNQSHVVSLKWLSDSWAEQKLLCVKDYEIDLTRL</sequence>
<keyword evidence="6" id="KW-0677">Repeat</keyword>
<organism evidence="20 21">
    <name type="scientific">Golovinomyces cichoracearum</name>
    <dbReference type="NCBI Taxonomy" id="62708"/>
    <lineage>
        <taxon>Eukaryota</taxon>
        <taxon>Fungi</taxon>
        <taxon>Dikarya</taxon>
        <taxon>Ascomycota</taxon>
        <taxon>Pezizomycotina</taxon>
        <taxon>Leotiomycetes</taxon>
        <taxon>Erysiphales</taxon>
        <taxon>Erysiphaceae</taxon>
        <taxon>Golovinomyces</taxon>
    </lineage>
</organism>
<dbReference type="FunFam" id="3.30.470.30:FF:000013">
    <property type="entry name" value="DNA ligase"/>
    <property type="match status" value="1"/>
</dbReference>
<evidence type="ECO:0000256" key="4">
    <source>
        <dbReference type="ARBA" id="ARBA00022598"/>
    </source>
</evidence>
<keyword evidence="5" id="KW-0479">Metal-binding</keyword>
<evidence type="ECO:0000256" key="6">
    <source>
        <dbReference type="ARBA" id="ARBA00022737"/>
    </source>
</evidence>
<gene>
    <name evidence="20" type="ORF">GcM1_212025</name>
</gene>
<dbReference type="GO" id="GO:0046872">
    <property type="term" value="F:metal ion binding"/>
    <property type="evidence" value="ECO:0007669"/>
    <property type="project" value="UniProtKB-KW"/>
</dbReference>
<dbReference type="InterPro" id="IPR016059">
    <property type="entry name" value="DNA_ligase_ATP-dep_CS"/>
</dbReference>
<evidence type="ECO:0000256" key="16">
    <source>
        <dbReference type="RuleBase" id="RU000617"/>
    </source>
</evidence>
<evidence type="ECO:0000256" key="10">
    <source>
        <dbReference type="ARBA" id="ARBA00022842"/>
    </source>
</evidence>
<reference evidence="20 21" key="1">
    <citation type="journal article" date="2018" name="BMC Genomics">
        <title>Comparative genome analyses reveal sequence features reflecting distinct modes of host-adaptation between dicot and monocot powdery mildew.</title>
        <authorList>
            <person name="Wu Y."/>
            <person name="Ma X."/>
            <person name="Pan Z."/>
            <person name="Kale S.D."/>
            <person name="Song Y."/>
            <person name="King H."/>
            <person name="Zhang Q."/>
            <person name="Presley C."/>
            <person name="Deng X."/>
            <person name="Wei C.I."/>
            <person name="Xiao S."/>
        </authorList>
    </citation>
    <scope>NUCLEOTIDE SEQUENCE [LARGE SCALE GENOMIC DNA]</scope>
    <source>
        <strain evidence="20">UMSG1</strain>
    </source>
</reference>
<evidence type="ECO:0000256" key="14">
    <source>
        <dbReference type="ARBA" id="ARBA00034003"/>
    </source>
</evidence>
<evidence type="ECO:0000256" key="15">
    <source>
        <dbReference type="ARBA" id="ARBA00043870"/>
    </source>
</evidence>
<comment type="cofactor">
    <cofactor evidence="1">
        <name>Mg(2+)</name>
        <dbReference type="ChEBI" id="CHEBI:18420"/>
    </cofactor>
</comment>
<dbReference type="InterPro" id="IPR012309">
    <property type="entry name" value="DNA_ligase_ATP-dep_C"/>
</dbReference>
<dbReference type="InterPro" id="IPR012308">
    <property type="entry name" value="DNA_ligase_ATP-dep_N"/>
</dbReference>
<dbReference type="Proteomes" id="UP000285326">
    <property type="component" value="Unassembled WGS sequence"/>
</dbReference>
<dbReference type="GO" id="GO:0003677">
    <property type="term" value="F:DNA binding"/>
    <property type="evidence" value="ECO:0007669"/>
    <property type="project" value="InterPro"/>
</dbReference>
<evidence type="ECO:0000313" key="21">
    <source>
        <dbReference type="Proteomes" id="UP000285326"/>
    </source>
</evidence>
<dbReference type="Pfam" id="PF01068">
    <property type="entry name" value="DNA_ligase_A_M"/>
    <property type="match status" value="1"/>
</dbReference>
<dbReference type="SUPFAM" id="SSF56091">
    <property type="entry name" value="DNA ligase/mRNA capping enzyme, catalytic domain"/>
    <property type="match status" value="1"/>
</dbReference>
<dbReference type="CDD" id="cd17722">
    <property type="entry name" value="BRCT_DNA_ligase_IV_rpt1"/>
    <property type="match status" value="1"/>
</dbReference>
<dbReference type="InterPro" id="IPR012340">
    <property type="entry name" value="NA-bd_OB-fold"/>
</dbReference>
<keyword evidence="12 16" id="KW-0234">DNA repair</keyword>
<dbReference type="SUPFAM" id="SSF50249">
    <property type="entry name" value="Nucleic acid-binding proteins"/>
    <property type="match status" value="1"/>
</dbReference>
<dbReference type="Gene3D" id="3.30.470.30">
    <property type="entry name" value="DNA ligase/mRNA capping enzyme"/>
    <property type="match status" value="1"/>
</dbReference>
<comment type="similarity">
    <text evidence="3 17">Belongs to the ATP-dependent DNA ligase family.</text>
</comment>
<evidence type="ECO:0000256" key="2">
    <source>
        <dbReference type="ARBA" id="ARBA00004123"/>
    </source>
</evidence>
<keyword evidence="10" id="KW-0460">Magnesium</keyword>
<keyword evidence="8 16" id="KW-0227">DNA damage</keyword>
<evidence type="ECO:0000256" key="11">
    <source>
        <dbReference type="ARBA" id="ARBA00023172"/>
    </source>
</evidence>
<dbReference type="PROSITE" id="PS00697">
    <property type="entry name" value="DNA_LIGASE_A1"/>
    <property type="match status" value="1"/>
</dbReference>
<dbReference type="GO" id="GO:0006310">
    <property type="term" value="P:DNA recombination"/>
    <property type="evidence" value="ECO:0007669"/>
    <property type="project" value="UniProtKB-KW"/>
</dbReference>
<protein>
    <recommendedName>
        <fullName evidence="16">DNA ligase</fullName>
        <ecNumber evidence="16">6.5.1.1</ecNumber>
    </recommendedName>
</protein>
<evidence type="ECO:0000256" key="12">
    <source>
        <dbReference type="ARBA" id="ARBA00023204"/>
    </source>
</evidence>
<dbReference type="InterPro" id="IPR044125">
    <property type="entry name" value="Adenylation_DNA_ligase_IV"/>
</dbReference>
<evidence type="ECO:0000259" key="19">
    <source>
        <dbReference type="PROSITE" id="PS50172"/>
    </source>
</evidence>
<dbReference type="PROSITE" id="PS50172">
    <property type="entry name" value="BRCT"/>
    <property type="match status" value="2"/>
</dbReference>
<dbReference type="SUPFAM" id="SSF52113">
    <property type="entry name" value="BRCT domain"/>
    <property type="match status" value="2"/>
</dbReference>
<dbReference type="Gene3D" id="2.40.50.140">
    <property type="entry name" value="Nucleic acid-binding proteins"/>
    <property type="match status" value="1"/>
</dbReference>